<dbReference type="GO" id="GO:0005886">
    <property type="term" value="C:plasma membrane"/>
    <property type="evidence" value="ECO:0007669"/>
    <property type="project" value="UniProtKB-SubCell"/>
</dbReference>
<dbReference type="eggNOG" id="COG3190">
    <property type="taxonomic scope" value="Bacteria"/>
</dbReference>
<dbReference type="RefSeq" id="WP_015415291.1">
    <property type="nucleotide sequence ID" value="NC_020409.1"/>
</dbReference>
<evidence type="ECO:0000256" key="1">
    <source>
        <dbReference type="ARBA" id="ARBA00022475"/>
    </source>
</evidence>
<evidence type="ECO:0000256" key="4">
    <source>
        <dbReference type="ARBA" id="ARBA00023136"/>
    </source>
</evidence>
<dbReference type="HOGENOM" id="CLU_113213_4_0_7"/>
<name>M1WT30_PSEP2</name>
<dbReference type="STRING" id="1322246.BN4_12012"/>
<reference evidence="6 7" key="1">
    <citation type="journal article" date="2013" name="PLoS ONE">
        <title>The first genomic and proteomic characterization of a deep-sea sulfate reducer: insights into the piezophilic lifestyle of Desulfovibrio piezophilus.</title>
        <authorList>
            <person name="Pradel N."/>
            <person name="Ji B."/>
            <person name="Gimenez G."/>
            <person name="Talla E."/>
            <person name="Lenoble P."/>
            <person name="Garel M."/>
            <person name="Tamburini C."/>
            <person name="Fourquet P."/>
            <person name="Lebrun R."/>
            <person name="Bertin P."/>
            <person name="Denis Y."/>
            <person name="Pophillat M."/>
            <person name="Barbe V."/>
            <person name="Ollivier B."/>
            <person name="Dolla A."/>
        </authorList>
    </citation>
    <scope>NUCLEOTIDE SEQUENCE [LARGE SCALE GENOMIC DNA]</scope>
    <source>
        <strain evidence="7">DSM 10523 / SB164P1</strain>
    </source>
</reference>
<dbReference type="InterPro" id="IPR022781">
    <property type="entry name" value="Flagellar_biosynth_FliO"/>
</dbReference>
<keyword evidence="6" id="KW-0969">Cilium</keyword>
<keyword evidence="6" id="KW-0966">Cell projection</keyword>
<reference evidence="7" key="2">
    <citation type="journal article" date="2013" name="Stand. Genomic Sci.">
        <title>Complete genome sequence of Desulfocapsa sulfexigens, a marine deltaproteobacterium specialized in disproportionating inorganic sulfur compounds.</title>
        <authorList>
            <person name="Finster K.W."/>
            <person name="Kjeldsen K.U."/>
            <person name="Kube M."/>
            <person name="Reinhardt R."/>
            <person name="Mussmann M."/>
            <person name="Amann R."/>
            <person name="Schreiber L."/>
        </authorList>
    </citation>
    <scope>NUCLEOTIDE SEQUENCE [LARGE SCALE GENOMIC DNA]</scope>
    <source>
        <strain evidence="7">DSM 10523 / SB164P1</strain>
    </source>
</reference>
<keyword evidence="2 5" id="KW-0812">Transmembrane</keyword>
<dbReference type="EMBL" id="FO203427">
    <property type="protein sequence ID" value="CCH49247.1"/>
    <property type="molecule type" value="Genomic_DNA"/>
</dbReference>
<protein>
    <recommendedName>
        <fullName evidence="5">Flagellar protein</fullName>
    </recommendedName>
</protein>
<evidence type="ECO:0000313" key="7">
    <source>
        <dbReference type="Proteomes" id="UP000011724"/>
    </source>
</evidence>
<keyword evidence="1 5" id="KW-1003">Cell membrane</keyword>
<dbReference type="KEGG" id="dpi:BN4_12012"/>
<organism evidence="6 7">
    <name type="scientific">Pseudodesulfovibrio piezophilus (strain DSM 21447 / JCM 15486 / C1TLV30)</name>
    <name type="common">Desulfovibrio piezophilus</name>
    <dbReference type="NCBI Taxonomy" id="1322246"/>
    <lineage>
        <taxon>Bacteria</taxon>
        <taxon>Pseudomonadati</taxon>
        <taxon>Thermodesulfobacteriota</taxon>
        <taxon>Desulfovibrionia</taxon>
        <taxon>Desulfovibrionales</taxon>
        <taxon>Desulfovibrionaceae</taxon>
    </lineage>
</organism>
<keyword evidence="6" id="KW-0282">Flagellum</keyword>
<comment type="similarity">
    <text evidence="5">Belongs to the FliO/MopB family.</text>
</comment>
<dbReference type="Pfam" id="PF04347">
    <property type="entry name" value="FliO"/>
    <property type="match status" value="1"/>
</dbReference>
<evidence type="ECO:0000256" key="5">
    <source>
        <dbReference type="RuleBase" id="RU362064"/>
    </source>
</evidence>
<dbReference type="PATRIC" id="fig|879567.3.peg.2139"/>
<dbReference type="Proteomes" id="UP000011724">
    <property type="component" value="Chromosome"/>
</dbReference>
<dbReference type="GO" id="GO:0044781">
    <property type="term" value="P:bacterial-type flagellum organization"/>
    <property type="evidence" value="ECO:0007669"/>
    <property type="project" value="UniProtKB-UniRule"/>
</dbReference>
<keyword evidence="3 5" id="KW-1133">Transmembrane helix</keyword>
<sequence length="135" mass="14874">MDNLLGTNASAVSPMNLPVADTGQTILVTLGYLCLLLGVIFLAYWLLRKLGFHGMSTQGGKAAPRLVSRLMLGNRQSVAVIRYRETDLVIGVTEERISLLKEFDADQSTNEEDPRPAPKTFAAILKRTKRNEEQG</sequence>
<dbReference type="GO" id="GO:0009425">
    <property type="term" value="C:bacterial-type flagellum basal body"/>
    <property type="evidence" value="ECO:0007669"/>
    <property type="project" value="UniProtKB-SubCell"/>
</dbReference>
<evidence type="ECO:0000256" key="3">
    <source>
        <dbReference type="ARBA" id="ARBA00022989"/>
    </source>
</evidence>
<comment type="subcellular location">
    <subcellularLocation>
        <location evidence="5">Cell membrane</location>
    </subcellularLocation>
    <subcellularLocation>
        <location evidence="5">Bacterial flagellum basal body</location>
    </subcellularLocation>
</comment>
<dbReference type="AlphaFoldDB" id="M1WT30"/>
<dbReference type="BioCyc" id="DPIE1322246:BN4_RS10115-MONOMER"/>
<keyword evidence="4 5" id="KW-0472">Membrane</keyword>
<keyword evidence="5" id="KW-0975">Bacterial flagellum</keyword>
<keyword evidence="7" id="KW-1185">Reference proteome</keyword>
<evidence type="ECO:0000313" key="6">
    <source>
        <dbReference type="EMBL" id="CCH49247.1"/>
    </source>
</evidence>
<feature type="transmembrane region" description="Helical" evidence="5">
    <location>
        <begin position="25"/>
        <end position="47"/>
    </location>
</feature>
<dbReference type="NCBIfam" id="TIGR03500">
    <property type="entry name" value="FliO_TIGR"/>
    <property type="match status" value="1"/>
</dbReference>
<accession>M1WT30</accession>
<evidence type="ECO:0000256" key="2">
    <source>
        <dbReference type="ARBA" id="ARBA00022692"/>
    </source>
</evidence>
<gene>
    <name evidence="6" type="ordered locus">BN4_12012</name>
</gene>
<proteinExistence type="inferred from homology"/>